<dbReference type="NCBIfam" id="TIGR01215">
    <property type="entry name" value="minE"/>
    <property type="match status" value="1"/>
</dbReference>
<dbReference type="PATRIC" id="fig|36849.3.peg.4255"/>
<accession>A0A0P8W1F6</accession>
<dbReference type="InterPro" id="IPR005527">
    <property type="entry name" value="MinE"/>
</dbReference>
<reference evidence="4 5" key="1">
    <citation type="submission" date="2015-09" db="EMBL/GenBank/DDBJ databases">
        <title>Genome sequence of Oxobacter pfennigii DSM 3222.</title>
        <authorList>
            <person name="Poehlein A."/>
            <person name="Bengelsdorf F.R."/>
            <person name="Schiel-Bengelsdorf B."/>
            <person name="Duerre P."/>
            <person name="Daniel R."/>
        </authorList>
    </citation>
    <scope>NUCLEOTIDE SEQUENCE [LARGE SCALE GENOMIC DNA]</scope>
    <source>
        <strain evidence="4 5">DSM 3222</strain>
    </source>
</reference>
<dbReference type="GO" id="GO:0032955">
    <property type="term" value="P:regulation of division septum assembly"/>
    <property type="evidence" value="ECO:0007669"/>
    <property type="project" value="InterPro"/>
</dbReference>
<comment type="caution">
    <text evidence="4">The sequence shown here is derived from an EMBL/GenBank/DDBJ whole genome shotgun (WGS) entry which is preliminary data.</text>
</comment>
<comment type="function">
    <text evidence="2 3">Prevents the cell division inhibition by proteins MinC and MinD at internal division sites while permitting inhibition at polar sites. This ensures cell division at the proper site by restricting the formation of a division septum at the midpoint of the long axis of the cell.</text>
</comment>
<proteinExistence type="inferred from homology"/>
<sequence length="91" mass="10215">MDVLKVFNKVANASKDVAKERLKLILIHDRSNIPPQFINMIKGDLIKVISDYVEIEEENIEITLSNGEGRNENISALTANIPIKKVRSIGK</sequence>
<dbReference type="EMBL" id="LKET01000068">
    <property type="protein sequence ID" value="KPU42242.1"/>
    <property type="molecule type" value="Genomic_DNA"/>
</dbReference>
<protein>
    <recommendedName>
        <fullName evidence="3">Cell division topological specificity factor</fullName>
    </recommendedName>
</protein>
<dbReference type="STRING" id="36849.OXPF_40260"/>
<dbReference type="Pfam" id="PF03776">
    <property type="entry name" value="MinE"/>
    <property type="match status" value="1"/>
</dbReference>
<evidence type="ECO:0000256" key="2">
    <source>
        <dbReference type="ARBA" id="ARBA00025265"/>
    </source>
</evidence>
<evidence type="ECO:0000256" key="3">
    <source>
        <dbReference type="HAMAP-Rule" id="MF_00262"/>
    </source>
</evidence>
<gene>
    <name evidence="3 4" type="primary">minE</name>
    <name evidence="4" type="ORF">OXPF_40260</name>
</gene>
<evidence type="ECO:0000313" key="4">
    <source>
        <dbReference type="EMBL" id="KPU42242.1"/>
    </source>
</evidence>
<dbReference type="OrthoDB" id="9796578at2"/>
<dbReference type="InterPro" id="IPR036707">
    <property type="entry name" value="MinE_sf"/>
</dbReference>
<dbReference type="GO" id="GO:0051301">
    <property type="term" value="P:cell division"/>
    <property type="evidence" value="ECO:0007669"/>
    <property type="project" value="UniProtKB-KW"/>
</dbReference>
<dbReference type="Proteomes" id="UP000050326">
    <property type="component" value="Unassembled WGS sequence"/>
</dbReference>
<evidence type="ECO:0000256" key="1">
    <source>
        <dbReference type="ARBA" id="ARBA00008168"/>
    </source>
</evidence>
<dbReference type="RefSeq" id="WP_054876973.1">
    <property type="nucleotide sequence ID" value="NZ_LKET01000068.1"/>
</dbReference>
<dbReference type="HAMAP" id="MF_00262">
    <property type="entry name" value="MinE"/>
    <property type="match status" value="1"/>
</dbReference>
<comment type="similarity">
    <text evidence="1 3">Belongs to the MinE family.</text>
</comment>
<dbReference type="Gene3D" id="3.30.1070.10">
    <property type="entry name" value="Cell division topological specificity factor MinE"/>
    <property type="match status" value="1"/>
</dbReference>
<dbReference type="AlphaFoldDB" id="A0A0P8W1F6"/>
<organism evidence="4 5">
    <name type="scientific">Oxobacter pfennigii</name>
    <dbReference type="NCBI Taxonomy" id="36849"/>
    <lineage>
        <taxon>Bacteria</taxon>
        <taxon>Bacillati</taxon>
        <taxon>Bacillota</taxon>
        <taxon>Clostridia</taxon>
        <taxon>Eubacteriales</taxon>
        <taxon>Clostridiaceae</taxon>
        <taxon>Oxobacter</taxon>
    </lineage>
</organism>
<keyword evidence="3 4" id="KW-0132">Cell division</keyword>
<name>A0A0P8W1F6_9CLOT</name>
<keyword evidence="5" id="KW-1185">Reference proteome</keyword>
<keyword evidence="3" id="KW-0131">Cell cycle</keyword>
<dbReference type="SUPFAM" id="SSF55229">
    <property type="entry name" value="Cell division protein MinE topological specificity domain"/>
    <property type="match status" value="1"/>
</dbReference>
<evidence type="ECO:0000313" key="5">
    <source>
        <dbReference type="Proteomes" id="UP000050326"/>
    </source>
</evidence>